<dbReference type="STRING" id="1095630.A0A2J6SKC3"/>
<feature type="compositionally biased region" description="Basic and acidic residues" evidence="2">
    <location>
        <begin position="362"/>
        <end position="378"/>
    </location>
</feature>
<sequence length="396" mass="44424">MSYTPAERRRVFLAYRTVFNGTNAHIRKIKKVREVVQSHNKSFEPLIRDLDFDKVVDVVKSLLDQSIFESELQAKITFPELFRSSPARDVQRSASEVDAARSEAEALEVLSSASEQGGAGMGDTVDDVPQSKLPLSDARSDRTLTIWTPSLYPSFLPYTTQHLILTTAQRQLEECCFDFAAKWLPSLLKEKKWECPEAAELIKWTRTLAKHSGKVPAGAIWKVSEAPLSEVFSSTNVLRHTAVHRLVTSARGIYKMIQSASRLANALGDSSRAAELEKLCLEMGSRIRDMELNKNFLENRLDEQLQAINKKREELDREEKEAIATMLSEDRENKSLAGSFLEAAVKNIFGRPESGPTSMVDGLRESDDVDEGNEHENDQEPEFSNGDIDAHIPADL</sequence>
<evidence type="ECO:0008006" key="5">
    <source>
        <dbReference type="Google" id="ProtNLM"/>
    </source>
</evidence>
<proteinExistence type="predicted"/>
<dbReference type="OrthoDB" id="5324651at2759"/>
<organism evidence="3 4">
    <name type="scientific">Hyaloscypha bicolor E</name>
    <dbReference type="NCBI Taxonomy" id="1095630"/>
    <lineage>
        <taxon>Eukaryota</taxon>
        <taxon>Fungi</taxon>
        <taxon>Dikarya</taxon>
        <taxon>Ascomycota</taxon>
        <taxon>Pezizomycotina</taxon>
        <taxon>Leotiomycetes</taxon>
        <taxon>Helotiales</taxon>
        <taxon>Hyaloscyphaceae</taxon>
        <taxon>Hyaloscypha</taxon>
        <taxon>Hyaloscypha bicolor</taxon>
    </lineage>
</organism>
<dbReference type="AlphaFoldDB" id="A0A2J6SKC3"/>
<reference evidence="3 4" key="1">
    <citation type="submission" date="2016-04" db="EMBL/GenBank/DDBJ databases">
        <title>A degradative enzymes factory behind the ericoid mycorrhizal symbiosis.</title>
        <authorList>
            <consortium name="DOE Joint Genome Institute"/>
            <person name="Martino E."/>
            <person name="Morin E."/>
            <person name="Grelet G."/>
            <person name="Kuo A."/>
            <person name="Kohler A."/>
            <person name="Daghino S."/>
            <person name="Barry K."/>
            <person name="Choi C."/>
            <person name="Cichocki N."/>
            <person name="Clum A."/>
            <person name="Copeland A."/>
            <person name="Hainaut M."/>
            <person name="Haridas S."/>
            <person name="Labutti K."/>
            <person name="Lindquist E."/>
            <person name="Lipzen A."/>
            <person name="Khouja H.-R."/>
            <person name="Murat C."/>
            <person name="Ohm R."/>
            <person name="Olson A."/>
            <person name="Spatafora J."/>
            <person name="Veneault-Fourrey C."/>
            <person name="Henrissat B."/>
            <person name="Grigoriev I."/>
            <person name="Martin F."/>
            <person name="Perotto S."/>
        </authorList>
    </citation>
    <scope>NUCLEOTIDE SEQUENCE [LARGE SCALE GENOMIC DNA]</scope>
    <source>
        <strain evidence="3 4">E</strain>
    </source>
</reference>
<dbReference type="RefSeq" id="XP_024728111.1">
    <property type="nucleotide sequence ID" value="XM_024878680.1"/>
</dbReference>
<dbReference type="Proteomes" id="UP000235371">
    <property type="component" value="Unassembled WGS sequence"/>
</dbReference>
<protein>
    <recommendedName>
        <fullName evidence="5">Ubiquinol-cytochrome-c reductase cytochrome c1</fullName>
    </recommendedName>
</protein>
<evidence type="ECO:0000313" key="3">
    <source>
        <dbReference type="EMBL" id="PMD51207.1"/>
    </source>
</evidence>
<evidence type="ECO:0000313" key="4">
    <source>
        <dbReference type="Proteomes" id="UP000235371"/>
    </source>
</evidence>
<gene>
    <name evidence="3" type="ORF">K444DRAFT_601475</name>
</gene>
<dbReference type="GeneID" id="36586757"/>
<dbReference type="EMBL" id="KZ613912">
    <property type="protein sequence ID" value="PMD51207.1"/>
    <property type="molecule type" value="Genomic_DNA"/>
</dbReference>
<dbReference type="InParanoid" id="A0A2J6SKC3"/>
<evidence type="ECO:0000256" key="1">
    <source>
        <dbReference type="SAM" id="Coils"/>
    </source>
</evidence>
<evidence type="ECO:0000256" key="2">
    <source>
        <dbReference type="SAM" id="MobiDB-lite"/>
    </source>
</evidence>
<feature type="coiled-coil region" evidence="1">
    <location>
        <begin position="287"/>
        <end position="325"/>
    </location>
</feature>
<name>A0A2J6SKC3_9HELO</name>
<feature type="region of interest" description="Disordered" evidence="2">
    <location>
        <begin position="112"/>
        <end position="132"/>
    </location>
</feature>
<keyword evidence="1" id="KW-0175">Coiled coil</keyword>
<accession>A0A2J6SKC3</accession>
<feature type="region of interest" description="Disordered" evidence="2">
    <location>
        <begin position="350"/>
        <end position="396"/>
    </location>
</feature>
<keyword evidence="4" id="KW-1185">Reference proteome</keyword>